<dbReference type="PRINTS" id="PR00722">
    <property type="entry name" value="CHYMOTRYPSIN"/>
</dbReference>
<dbReference type="GO" id="GO:0006508">
    <property type="term" value="P:proteolysis"/>
    <property type="evidence" value="ECO:0007669"/>
    <property type="project" value="UniProtKB-KW"/>
</dbReference>
<keyword evidence="3" id="KW-0720">Serine protease</keyword>
<dbReference type="SUPFAM" id="SSF50494">
    <property type="entry name" value="Trypsin-like serine proteases"/>
    <property type="match status" value="1"/>
</dbReference>
<keyword evidence="1" id="KW-1015">Disulfide bond</keyword>
<dbReference type="FunFam" id="2.40.10.10:FF:000002">
    <property type="entry name" value="Transmembrane protease serine"/>
    <property type="match status" value="1"/>
</dbReference>
<dbReference type="Gene3D" id="2.40.10.10">
    <property type="entry name" value="Trypsin-like serine proteases"/>
    <property type="match status" value="1"/>
</dbReference>
<evidence type="ECO:0000256" key="3">
    <source>
        <dbReference type="RuleBase" id="RU363034"/>
    </source>
</evidence>
<keyword evidence="3" id="KW-0378">Hydrolase</keyword>
<dbReference type="InterPro" id="IPR001314">
    <property type="entry name" value="Peptidase_S1A"/>
</dbReference>
<keyword evidence="6" id="KW-1185">Reference proteome</keyword>
<name>A0AAV2SK02_MEGNR</name>
<dbReference type="InterPro" id="IPR043504">
    <property type="entry name" value="Peptidase_S1_PA_chymotrypsin"/>
</dbReference>
<dbReference type="AlphaFoldDB" id="A0AAV2SK02"/>
<evidence type="ECO:0000313" key="5">
    <source>
        <dbReference type="EMBL" id="CAL4195611.1"/>
    </source>
</evidence>
<accession>A0AAV2SK02</accession>
<comment type="caution">
    <text evidence="5">The sequence shown here is derived from an EMBL/GenBank/DDBJ whole genome shotgun (WGS) entry which is preliminary data.</text>
</comment>
<feature type="domain" description="Peptidase S1" evidence="4">
    <location>
        <begin position="15"/>
        <end position="287"/>
    </location>
</feature>
<protein>
    <recommendedName>
        <fullName evidence="4">Peptidase S1 domain-containing protein</fullName>
    </recommendedName>
</protein>
<dbReference type="EMBL" id="CAXKWB010071887">
    <property type="protein sequence ID" value="CAL4195611.1"/>
    <property type="molecule type" value="Genomic_DNA"/>
</dbReference>
<dbReference type="PROSITE" id="PS50240">
    <property type="entry name" value="TRYPSIN_DOM"/>
    <property type="match status" value="1"/>
</dbReference>
<dbReference type="Proteomes" id="UP001497623">
    <property type="component" value="Unassembled WGS sequence"/>
</dbReference>
<dbReference type="InterPro" id="IPR033116">
    <property type="entry name" value="TRYPSIN_SER"/>
</dbReference>
<dbReference type="PANTHER" id="PTHR24253:SF153">
    <property type="entry name" value="SERINE PROTEASE HEPSIN"/>
    <property type="match status" value="1"/>
</dbReference>
<dbReference type="InterPro" id="IPR018114">
    <property type="entry name" value="TRYPSIN_HIS"/>
</dbReference>
<organism evidence="5 6">
    <name type="scientific">Meganyctiphanes norvegica</name>
    <name type="common">Northern krill</name>
    <name type="synonym">Thysanopoda norvegica</name>
    <dbReference type="NCBI Taxonomy" id="48144"/>
    <lineage>
        <taxon>Eukaryota</taxon>
        <taxon>Metazoa</taxon>
        <taxon>Ecdysozoa</taxon>
        <taxon>Arthropoda</taxon>
        <taxon>Crustacea</taxon>
        <taxon>Multicrustacea</taxon>
        <taxon>Malacostraca</taxon>
        <taxon>Eumalacostraca</taxon>
        <taxon>Eucarida</taxon>
        <taxon>Euphausiacea</taxon>
        <taxon>Euphausiidae</taxon>
        <taxon>Meganyctiphanes</taxon>
    </lineage>
</organism>
<evidence type="ECO:0000256" key="1">
    <source>
        <dbReference type="ARBA" id="ARBA00023157"/>
    </source>
</evidence>
<dbReference type="InterPro" id="IPR001254">
    <property type="entry name" value="Trypsin_dom"/>
</dbReference>
<dbReference type="PROSITE" id="PS00134">
    <property type="entry name" value="TRYPSIN_HIS"/>
    <property type="match status" value="1"/>
</dbReference>
<dbReference type="SMART" id="SM00020">
    <property type="entry name" value="Tryp_SPc"/>
    <property type="match status" value="1"/>
</dbReference>
<dbReference type="Pfam" id="PF00089">
    <property type="entry name" value="Trypsin"/>
    <property type="match status" value="1"/>
</dbReference>
<sequence length="295" mass="32432">MPVMCGIESKVPTRIVGGVDVNVVRKYSWQVGLKSRKNKADNYFCGGSIITDKHILTAAHCVFVGDPCSGTIQKVIYVGIGDHRQEQTTDNLPDFLKPVRSIKITPHREFNCYSAENDVAIIELSRPIGLLKHADVIHPICLPKDDSETYQGSTATLTGWGSLLGYDWPDRPSSELPNVLQEAQVTIQPNSKCNRQYQEVLAGVSNPEVEPQEIKYSMICTRNKEGYEEGGKSPCHGDSGGPLTVKEDGKHVQVGVVSFGLGCASKGSPAIYQRASKFLRWIKNQVGKDNIYTLP</sequence>
<reference evidence="5 6" key="1">
    <citation type="submission" date="2024-05" db="EMBL/GenBank/DDBJ databases">
        <authorList>
            <person name="Wallberg A."/>
        </authorList>
    </citation>
    <scope>NUCLEOTIDE SEQUENCE [LARGE SCALE GENOMIC DNA]</scope>
</reference>
<keyword evidence="3" id="KW-0645">Protease</keyword>
<dbReference type="InterPro" id="IPR009003">
    <property type="entry name" value="Peptidase_S1_PA"/>
</dbReference>
<dbReference type="CDD" id="cd00190">
    <property type="entry name" value="Tryp_SPc"/>
    <property type="match status" value="1"/>
</dbReference>
<dbReference type="PANTHER" id="PTHR24253">
    <property type="entry name" value="TRANSMEMBRANE PROTEASE SERINE"/>
    <property type="match status" value="1"/>
</dbReference>
<evidence type="ECO:0000259" key="4">
    <source>
        <dbReference type="PROSITE" id="PS50240"/>
    </source>
</evidence>
<gene>
    <name evidence="5" type="ORF">MNOR_LOCUS37064</name>
</gene>
<proteinExistence type="inferred from homology"/>
<comment type="similarity">
    <text evidence="2">Belongs to the peptidase S1 family. CLIP subfamily.</text>
</comment>
<dbReference type="GO" id="GO:0004252">
    <property type="term" value="F:serine-type endopeptidase activity"/>
    <property type="evidence" value="ECO:0007669"/>
    <property type="project" value="InterPro"/>
</dbReference>
<evidence type="ECO:0000256" key="2">
    <source>
        <dbReference type="ARBA" id="ARBA00024195"/>
    </source>
</evidence>
<dbReference type="PROSITE" id="PS00135">
    <property type="entry name" value="TRYPSIN_SER"/>
    <property type="match status" value="1"/>
</dbReference>
<evidence type="ECO:0000313" key="6">
    <source>
        <dbReference type="Proteomes" id="UP001497623"/>
    </source>
</evidence>